<gene>
    <name evidence="1" type="ORF">ACFPYI_13785</name>
</gene>
<keyword evidence="2" id="KW-1185">Reference proteome</keyword>
<dbReference type="Proteomes" id="UP001596099">
    <property type="component" value="Unassembled WGS sequence"/>
</dbReference>
<reference evidence="1 2" key="1">
    <citation type="journal article" date="2019" name="Int. J. Syst. Evol. Microbiol.">
        <title>The Global Catalogue of Microorganisms (GCM) 10K type strain sequencing project: providing services to taxonomists for standard genome sequencing and annotation.</title>
        <authorList>
            <consortium name="The Broad Institute Genomics Platform"/>
            <consortium name="The Broad Institute Genome Sequencing Center for Infectious Disease"/>
            <person name="Wu L."/>
            <person name="Ma J."/>
        </authorList>
    </citation>
    <scope>NUCLEOTIDE SEQUENCE [LARGE SCALE GENOMIC DNA]</scope>
    <source>
        <strain evidence="1 2">CGMCC 1.12543</strain>
    </source>
</reference>
<evidence type="ECO:0000313" key="1">
    <source>
        <dbReference type="EMBL" id="MFC5972407.1"/>
    </source>
</evidence>
<protein>
    <submittedName>
        <fullName evidence="1">Uncharacterized protein</fullName>
    </submittedName>
</protein>
<accession>A0ABD5RPU1</accession>
<comment type="caution">
    <text evidence="1">The sequence shown here is derived from an EMBL/GenBank/DDBJ whole genome shotgun (WGS) entry which is preliminary data.</text>
</comment>
<name>A0ABD5RPU1_9EURY</name>
<proteinExistence type="predicted"/>
<dbReference type="EMBL" id="JBHSQH010000001">
    <property type="protein sequence ID" value="MFC5972407.1"/>
    <property type="molecule type" value="Genomic_DNA"/>
</dbReference>
<evidence type="ECO:0000313" key="2">
    <source>
        <dbReference type="Proteomes" id="UP001596099"/>
    </source>
</evidence>
<dbReference type="AlphaFoldDB" id="A0ABD5RPU1"/>
<organism evidence="1 2">
    <name type="scientific">Halomarina salina</name>
    <dbReference type="NCBI Taxonomy" id="1872699"/>
    <lineage>
        <taxon>Archaea</taxon>
        <taxon>Methanobacteriati</taxon>
        <taxon>Methanobacteriota</taxon>
        <taxon>Stenosarchaea group</taxon>
        <taxon>Halobacteria</taxon>
        <taxon>Halobacteriales</taxon>
        <taxon>Natronomonadaceae</taxon>
        <taxon>Halomarina</taxon>
    </lineage>
</organism>
<dbReference type="RefSeq" id="WP_247415674.1">
    <property type="nucleotide sequence ID" value="NZ_JALLGW010000001.1"/>
</dbReference>
<sequence length="136" mass="15568">MVEPPSPPSPRDAADQEMLDWLAELASKDEEWWDQMEEFAEGTPYFNVKRRPEPHLARLNDPPTLPLEDGRPDDLIWMDWHTWNDDSPVEHPVFHHPLGHGDADHHPIETLPGPAVLTREGRAEELGATPCPDCWD</sequence>